<dbReference type="AlphaFoldDB" id="A0A9K3CN34"/>
<organism evidence="5 6">
    <name type="scientific">Kipferlia bialata</name>
    <dbReference type="NCBI Taxonomy" id="797122"/>
    <lineage>
        <taxon>Eukaryota</taxon>
        <taxon>Metamonada</taxon>
        <taxon>Carpediemonas-like organisms</taxon>
        <taxon>Kipferlia</taxon>
    </lineage>
</organism>
<keyword evidence="6" id="KW-1185">Reference proteome</keyword>
<feature type="non-terminal residue" evidence="5">
    <location>
        <position position="1"/>
    </location>
</feature>
<keyword evidence="3" id="KW-0406">Ion transport</keyword>
<feature type="compositionally biased region" description="Basic and acidic residues" evidence="4">
    <location>
        <begin position="100"/>
        <end position="119"/>
    </location>
</feature>
<dbReference type="OrthoDB" id="7676488at2759"/>
<protein>
    <submittedName>
        <fullName evidence="5">ATPase, V1 complex, subunit D</fullName>
    </submittedName>
</protein>
<dbReference type="NCBIfam" id="TIGR00309">
    <property type="entry name" value="V_ATPase_subD"/>
    <property type="match status" value="1"/>
</dbReference>
<dbReference type="EMBL" id="BDIP01000022">
    <property type="protein sequence ID" value="GIQ79562.1"/>
    <property type="molecule type" value="Genomic_DNA"/>
</dbReference>
<feature type="region of interest" description="Disordered" evidence="4">
    <location>
        <begin position="100"/>
        <end position="144"/>
    </location>
</feature>
<evidence type="ECO:0000256" key="3">
    <source>
        <dbReference type="ARBA" id="ARBA00023065"/>
    </source>
</evidence>
<dbReference type="Gene3D" id="1.10.287.3240">
    <property type="match status" value="1"/>
</dbReference>
<dbReference type="Proteomes" id="UP000265618">
    <property type="component" value="Unassembled WGS sequence"/>
</dbReference>
<evidence type="ECO:0000256" key="2">
    <source>
        <dbReference type="ARBA" id="ARBA00022448"/>
    </source>
</evidence>
<dbReference type="Pfam" id="PF01813">
    <property type="entry name" value="ATP-synt_D"/>
    <property type="match status" value="1"/>
</dbReference>
<accession>A0A9K3CN34</accession>
<reference evidence="5 6" key="1">
    <citation type="journal article" date="2018" name="PLoS ONE">
        <title>The draft genome of Kipferlia bialata reveals reductive genome evolution in fornicate parasites.</title>
        <authorList>
            <person name="Tanifuji G."/>
            <person name="Takabayashi S."/>
            <person name="Kume K."/>
            <person name="Takagi M."/>
            <person name="Nakayama T."/>
            <person name="Kamikawa R."/>
            <person name="Inagaki Y."/>
            <person name="Hashimoto T."/>
        </authorList>
    </citation>
    <scope>NUCLEOTIDE SEQUENCE [LARGE SCALE GENOMIC DNA]</scope>
    <source>
        <strain evidence="5">NY0173</strain>
    </source>
</reference>
<comment type="similarity">
    <text evidence="1">Belongs to the V-ATPase D subunit family.</text>
</comment>
<name>A0A9K3CN34_9EUKA</name>
<dbReference type="GO" id="GO:0046961">
    <property type="term" value="F:proton-transporting ATPase activity, rotational mechanism"/>
    <property type="evidence" value="ECO:0007669"/>
    <property type="project" value="InterPro"/>
</dbReference>
<comment type="caution">
    <text evidence="5">The sequence shown here is derived from an EMBL/GenBank/DDBJ whole genome shotgun (WGS) entry which is preliminary data.</text>
</comment>
<dbReference type="PANTHER" id="PTHR11671">
    <property type="entry name" value="V-TYPE ATP SYNTHASE SUBUNIT D"/>
    <property type="match status" value="1"/>
</dbReference>
<evidence type="ECO:0000313" key="5">
    <source>
        <dbReference type="EMBL" id="GIQ79562.1"/>
    </source>
</evidence>
<keyword evidence="2" id="KW-0813">Transport</keyword>
<evidence type="ECO:0000256" key="1">
    <source>
        <dbReference type="ARBA" id="ARBA00005850"/>
    </source>
</evidence>
<gene>
    <name evidence="5" type="ORF">KIPB_000222</name>
</gene>
<feature type="compositionally biased region" description="Acidic residues" evidence="4">
    <location>
        <begin position="129"/>
        <end position="138"/>
    </location>
</feature>
<sequence length="158" mass="17750">IPTFNLIKEGEEKPLRVGLHKGGKQVNAAKQAFTVMLERFVKLAAMQASYVALEEVLMVTNRRVNALENVVIPKIVNSIAYIVGELDEIEREEFFRLKKVQDKKQRDKAQAKKEEEEKHRLRALAAEAAGEEAEEEAPTFDAVASMTGIVEEDDDIVV</sequence>
<evidence type="ECO:0000313" key="6">
    <source>
        <dbReference type="Proteomes" id="UP000265618"/>
    </source>
</evidence>
<proteinExistence type="inferred from homology"/>
<evidence type="ECO:0000256" key="4">
    <source>
        <dbReference type="SAM" id="MobiDB-lite"/>
    </source>
</evidence>
<dbReference type="InterPro" id="IPR002699">
    <property type="entry name" value="V_ATPase_D"/>
</dbReference>